<evidence type="ECO:0000256" key="1">
    <source>
        <dbReference type="ARBA" id="ARBA00005417"/>
    </source>
</evidence>
<dbReference type="Pfam" id="PF00005">
    <property type="entry name" value="ABC_tran"/>
    <property type="match status" value="1"/>
</dbReference>
<evidence type="ECO:0000313" key="7">
    <source>
        <dbReference type="Proteomes" id="UP000606922"/>
    </source>
</evidence>
<name>A0A916SK54_9MICO</name>
<protein>
    <submittedName>
        <fullName evidence="6">ABC transporter ATPase</fullName>
    </submittedName>
</protein>
<dbReference type="InterPro" id="IPR017871">
    <property type="entry name" value="ABC_transporter-like_CS"/>
</dbReference>
<dbReference type="SMART" id="SM00382">
    <property type="entry name" value="AAA"/>
    <property type="match status" value="1"/>
</dbReference>
<keyword evidence="4" id="KW-0067">ATP-binding</keyword>
<evidence type="ECO:0000256" key="3">
    <source>
        <dbReference type="ARBA" id="ARBA00022741"/>
    </source>
</evidence>
<dbReference type="InterPro" id="IPR047748">
    <property type="entry name" value="AztA-like"/>
</dbReference>
<dbReference type="InterPro" id="IPR003593">
    <property type="entry name" value="AAA+_ATPase"/>
</dbReference>
<dbReference type="Gene3D" id="3.40.50.300">
    <property type="entry name" value="P-loop containing nucleotide triphosphate hydrolases"/>
    <property type="match status" value="1"/>
</dbReference>
<dbReference type="Proteomes" id="UP000606922">
    <property type="component" value="Unassembled WGS sequence"/>
</dbReference>
<dbReference type="PANTHER" id="PTHR42734">
    <property type="entry name" value="METAL TRANSPORT SYSTEM ATP-BINDING PROTEIN TM_0124-RELATED"/>
    <property type="match status" value="1"/>
</dbReference>
<dbReference type="InterPro" id="IPR003439">
    <property type="entry name" value="ABC_transporter-like_ATP-bd"/>
</dbReference>
<reference evidence="6" key="2">
    <citation type="submission" date="2020-09" db="EMBL/GenBank/DDBJ databases">
        <authorList>
            <person name="Sun Q."/>
            <person name="Zhou Y."/>
        </authorList>
    </citation>
    <scope>NUCLEOTIDE SEQUENCE</scope>
    <source>
        <strain evidence="6">CGMCC 1.12813</strain>
    </source>
</reference>
<dbReference type="GO" id="GO:0016887">
    <property type="term" value="F:ATP hydrolysis activity"/>
    <property type="evidence" value="ECO:0007669"/>
    <property type="project" value="InterPro"/>
</dbReference>
<keyword evidence="3" id="KW-0547">Nucleotide-binding</keyword>
<reference evidence="6" key="1">
    <citation type="journal article" date="2014" name="Int. J. Syst. Evol. Microbiol.">
        <title>Complete genome sequence of Corynebacterium casei LMG S-19264T (=DSM 44701T), isolated from a smear-ripened cheese.</title>
        <authorList>
            <consortium name="US DOE Joint Genome Institute (JGI-PGF)"/>
            <person name="Walter F."/>
            <person name="Albersmeier A."/>
            <person name="Kalinowski J."/>
            <person name="Ruckert C."/>
        </authorList>
    </citation>
    <scope>NUCLEOTIDE SEQUENCE</scope>
    <source>
        <strain evidence="6">CGMCC 1.12813</strain>
    </source>
</reference>
<dbReference type="PROSITE" id="PS00211">
    <property type="entry name" value="ABC_TRANSPORTER_1"/>
    <property type="match status" value="1"/>
</dbReference>
<dbReference type="PROSITE" id="PS50893">
    <property type="entry name" value="ABC_TRANSPORTER_2"/>
    <property type="match status" value="1"/>
</dbReference>
<dbReference type="PANTHER" id="PTHR42734:SF5">
    <property type="entry name" value="IRON TRANSPORT SYSTEM ATP-BINDING PROTEIN HI_0361-RELATED"/>
    <property type="match status" value="1"/>
</dbReference>
<evidence type="ECO:0000256" key="2">
    <source>
        <dbReference type="ARBA" id="ARBA00022448"/>
    </source>
</evidence>
<dbReference type="AlphaFoldDB" id="A0A916SK54"/>
<dbReference type="InterPro" id="IPR027417">
    <property type="entry name" value="P-loop_NTPase"/>
</dbReference>
<proteinExistence type="inferred from homology"/>
<keyword evidence="7" id="KW-1185">Reference proteome</keyword>
<comment type="caution">
    <text evidence="6">The sequence shown here is derived from an EMBL/GenBank/DDBJ whole genome shotgun (WGS) entry which is preliminary data.</text>
</comment>
<dbReference type="EMBL" id="BMGB01000001">
    <property type="protein sequence ID" value="GGB04172.1"/>
    <property type="molecule type" value="Genomic_DNA"/>
</dbReference>
<keyword evidence="2" id="KW-0813">Transport</keyword>
<evidence type="ECO:0000259" key="5">
    <source>
        <dbReference type="PROSITE" id="PS50893"/>
    </source>
</evidence>
<comment type="similarity">
    <text evidence="1">Belongs to the ABC transporter superfamily.</text>
</comment>
<dbReference type="SUPFAM" id="SSF52540">
    <property type="entry name" value="P-loop containing nucleoside triphosphate hydrolases"/>
    <property type="match status" value="1"/>
</dbReference>
<dbReference type="GO" id="GO:0005524">
    <property type="term" value="F:ATP binding"/>
    <property type="evidence" value="ECO:0007669"/>
    <property type="project" value="UniProtKB-KW"/>
</dbReference>
<gene>
    <name evidence="6" type="ORF">GCM10010979_18610</name>
</gene>
<dbReference type="InterPro" id="IPR050153">
    <property type="entry name" value="Metal_Ion_Import_ABC"/>
</dbReference>
<accession>A0A916SK54</accession>
<organism evidence="6 7">
    <name type="scientific">Conyzicola nivalis</name>
    <dbReference type="NCBI Taxonomy" id="1477021"/>
    <lineage>
        <taxon>Bacteria</taxon>
        <taxon>Bacillati</taxon>
        <taxon>Actinomycetota</taxon>
        <taxon>Actinomycetes</taxon>
        <taxon>Micrococcales</taxon>
        <taxon>Microbacteriaceae</taxon>
        <taxon>Conyzicola</taxon>
    </lineage>
</organism>
<evidence type="ECO:0000313" key="6">
    <source>
        <dbReference type="EMBL" id="GGB04172.1"/>
    </source>
</evidence>
<sequence length="207" mass="21890">MIELQNISVEHGGIRALNSVSVSIAAGEITALAGQNGSGKSTLLGVIAGTQEHRGIAERRAGARIAFVVQRSAVPHSLPLTVHEVVSMGRWAHRAPWRPLTRTDREIVADSVAALGLQALERRPLHELSGGQRQRALVAQGLAQRAEILLLDEPAAALDDEARGLIDLAIAREARRGAAVVHATHDAAVIVAADRVIRLDAGRLVAS</sequence>
<evidence type="ECO:0000256" key="4">
    <source>
        <dbReference type="ARBA" id="ARBA00022840"/>
    </source>
</evidence>
<feature type="domain" description="ABC transporter" evidence="5">
    <location>
        <begin position="2"/>
        <end position="207"/>
    </location>
</feature>
<dbReference type="RefSeq" id="WP_229733188.1">
    <property type="nucleotide sequence ID" value="NZ_BMGB01000001.1"/>
</dbReference>
<dbReference type="NCBIfam" id="NF040873">
    <property type="entry name" value="AztA"/>
    <property type="match status" value="1"/>
</dbReference>